<dbReference type="GO" id="GO:0043565">
    <property type="term" value="F:sequence-specific DNA binding"/>
    <property type="evidence" value="ECO:0007669"/>
    <property type="project" value="TreeGrafter"/>
</dbReference>
<evidence type="ECO:0000256" key="4">
    <source>
        <dbReference type="ARBA" id="ARBA00022833"/>
    </source>
</evidence>
<evidence type="ECO:0000256" key="1">
    <source>
        <dbReference type="ARBA" id="ARBA00022723"/>
    </source>
</evidence>
<feature type="domain" description="C2H2-type" evidence="7">
    <location>
        <begin position="309"/>
        <end position="337"/>
    </location>
</feature>
<dbReference type="EMBL" id="CAJFCJ010000006">
    <property type="protein sequence ID" value="CAD5115412.1"/>
    <property type="molecule type" value="Genomic_DNA"/>
</dbReference>
<dbReference type="PANTHER" id="PTHR24408:SF58">
    <property type="entry name" value="TRANSCRIPTION FACTOR (TFIIIA), PUTATIVE (AFU_ORTHOLOGUE AFUA_1G05150)-RELATED"/>
    <property type="match status" value="1"/>
</dbReference>
<dbReference type="PROSITE" id="PS50157">
    <property type="entry name" value="ZINC_FINGER_C2H2_2"/>
    <property type="match status" value="7"/>
</dbReference>
<name>A0A7I8VGI7_9ANNE</name>
<dbReference type="InterPro" id="IPR013087">
    <property type="entry name" value="Znf_C2H2_type"/>
</dbReference>
<feature type="domain" description="C2H2-type" evidence="7">
    <location>
        <begin position="282"/>
        <end position="309"/>
    </location>
</feature>
<dbReference type="FunFam" id="3.30.160.60:FF:000446">
    <property type="entry name" value="Zinc finger protein"/>
    <property type="match status" value="1"/>
</dbReference>
<dbReference type="Pfam" id="PF00096">
    <property type="entry name" value="zf-C2H2"/>
    <property type="match status" value="1"/>
</dbReference>
<evidence type="ECO:0000256" key="2">
    <source>
        <dbReference type="ARBA" id="ARBA00022737"/>
    </source>
</evidence>
<proteinExistence type="predicted"/>
<feature type="region of interest" description="Disordered" evidence="6">
    <location>
        <begin position="76"/>
        <end position="99"/>
    </location>
</feature>
<evidence type="ECO:0000313" key="9">
    <source>
        <dbReference type="Proteomes" id="UP000549394"/>
    </source>
</evidence>
<feature type="region of interest" description="Disordered" evidence="6">
    <location>
        <begin position="959"/>
        <end position="989"/>
    </location>
</feature>
<keyword evidence="2" id="KW-0677">Repeat</keyword>
<dbReference type="GO" id="GO:0008270">
    <property type="term" value="F:zinc ion binding"/>
    <property type="evidence" value="ECO:0007669"/>
    <property type="project" value="UniProtKB-KW"/>
</dbReference>
<feature type="compositionally biased region" description="Polar residues" evidence="6">
    <location>
        <begin position="602"/>
        <end position="616"/>
    </location>
</feature>
<dbReference type="GO" id="GO:0000981">
    <property type="term" value="F:DNA-binding transcription factor activity, RNA polymerase II-specific"/>
    <property type="evidence" value="ECO:0007669"/>
    <property type="project" value="TreeGrafter"/>
</dbReference>
<evidence type="ECO:0000313" key="8">
    <source>
        <dbReference type="EMBL" id="CAD5115412.1"/>
    </source>
</evidence>
<dbReference type="Proteomes" id="UP000549394">
    <property type="component" value="Unassembled WGS sequence"/>
</dbReference>
<keyword evidence="3 5" id="KW-0863">Zinc-finger</keyword>
<feature type="domain" description="C2H2-type" evidence="7">
    <location>
        <begin position="253"/>
        <end position="280"/>
    </location>
</feature>
<feature type="domain" description="C2H2-type" evidence="7">
    <location>
        <begin position="680"/>
        <end position="708"/>
    </location>
</feature>
<accession>A0A7I8VGI7</accession>
<keyword evidence="4" id="KW-0862">Zinc</keyword>
<dbReference type="SMART" id="SM00355">
    <property type="entry name" value="ZnF_C2H2"/>
    <property type="match status" value="11"/>
</dbReference>
<feature type="compositionally biased region" description="Acidic residues" evidence="6">
    <location>
        <begin position="180"/>
        <end position="189"/>
    </location>
</feature>
<gene>
    <name evidence="8" type="ORF">DGYR_LOCUS4157</name>
</gene>
<dbReference type="PROSITE" id="PS00028">
    <property type="entry name" value="ZINC_FINGER_C2H2_1"/>
    <property type="match status" value="8"/>
</dbReference>
<dbReference type="InterPro" id="IPR036236">
    <property type="entry name" value="Znf_C2H2_sf"/>
</dbReference>
<dbReference type="PANTHER" id="PTHR24408">
    <property type="entry name" value="ZINC FINGER PROTEIN"/>
    <property type="match status" value="1"/>
</dbReference>
<protein>
    <submittedName>
        <fullName evidence="8">DgyrCDS4389</fullName>
    </submittedName>
</protein>
<feature type="domain" description="C2H2-type" evidence="7">
    <location>
        <begin position="407"/>
        <end position="430"/>
    </location>
</feature>
<keyword evidence="1" id="KW-0479">Metal-binding</keyword>
<evidence type="ECO:0000256" key="3">
    <source>
        <dbReference type="ARBA" id="ARBA00022771"/>
    </source>
</evidence>
<dbReference type="GO" id="GO:0005634">
    <property type="term" value="C:nucleus"/>
    <property type="evidence" value="ECO:0007669"/>
    <property type="project" value="TreeGrafter"/>
</dbReference>
<evidence type="ECO:0000256" key="6">
    <source>
        <dbReference type="SAM" id="MobiDB-lite"/>
    </source>
</evidence>
<feature type="domain" description="C2H2-type" evidence="7">
    <location>
        <begin position="337"/>
        <end position="365"/>
    </location>
</feature>
<feature type="domain" description="C2H2-type" evidence="7">
    <location>
        <begin position="222"/>
        <end position="249"/>
    </location>
</feature>
<feature type="region of interest" description="Disordered" evidence="6">
    <location>
        <begin position="1"/>
        <end position="35"/>
    </location>
</feature>
<feature type="region of interest" description="Disordered" evidence="6">
    <location>
        <begin position="598"/>
        <end position="639"/>
    </location>
</feature>
<dbReference type="Gene3D" id="3.30.160.60">
    <property type="entry name" value="Classic Zinc Finger"/>
    <property type="match status" value="5"/>
</dbReference>
<evidence type="ECO:0000256" key="5">
    <source>
        <dbReference type="PROSITE-ProRule" id="PRU00042"/>
    </source>
</evidence>
<dbReference type="AlphaFoldDB" id="A0A7I8VGI7"/>
<dbReference type="SUPFAM" id="SSF57667">
    <property type="entry name" value="beta-beta-alpha zinc fingers"/>
    <property type="match status" value="3"/>
</dbReference>
<keyword evidence="9" id="KW-1185">Reference proteome</keyword>
<comment type="caution">
    <text evidence="8">The sequence shown here is derived from an EMBL/GenBank/DDBJ whole genome shotgun (WGS) entry which is preliminary data.</text>
</comment>
<evidence type="ECO:0000259" key="7">
    <source>
        <dbReference type="PROSITE" id="PS50157"/>
    </source>
</evidence>
<dbReference type="OrthoDB" id="6414306at2759"/>
<feature type="compositionally biased region" description="Basic and acidic residues" evidence="6">
    <location>
        <begin position="76"/>
        <end position="87"/>
    </location>
</feature>
<sequence length="1002" mass="115347">MPEEEIESCSASTASSLSGEEAGSECAGDSDLYLDYGDNPYSKPWVKKRERRQRNLVQLSPNAKIVKKLEKNKEDRCSGKELDRDQVDREEEPITPLPNADDYALSKSGYFQFEIKSYHKVKGKKIFKCEVCQAIYRHSFSLKRHFIRNHVNLKFVSQSDLGNCCVSINQINKGVSVKEEDGEGEGDTSEVDKENTRCSSSMSSNSGENEVEPKACSGEEIFRCNLCQMTFARVFELKEHVKNHPTSPSDNQYGCKECRMKFSHKQNLVRHMQTHTAGEKPHSCKFCAKSFPTLNHKRSHEIEHQGSRWKCEFCPSSFSQIGDLKKHVKKFHVDEYIECSHCGKFFAKYSWLTEHSWNVHRERLPERVSAYKSLEDSVQPLFKSSDTSLDIADSMRLAKYSSSGYKFACTICKKRFHDYTLMCKHRRQIHQRHLIIDEKKNGATSKACDIDEMQSQPQFYSKIASNVAENLSKYVVGTVNNIEISSEECNGENVKDLAKANYCFYNLPREYDASENGWWKNDDSDREEYKCFICNCLYYGRSIYVQHLSSQHDVTVEEDGEIPTELPSMKEEIEHEEEEVEEEMTALDLSSSASEAVVKLTSPRSNVPSLSVNKTSPPVAHTAPPLPVNSPSDRFSPPAAHSNKTYPTVTFFGMWSTPVAPAYSPITQPKKQKTPIKKSFICLACYVRFENANTLKEHQEKTHYGIQNSHAECDEHVDIDKTVVENRDHKHLDKMMGLCGKEVKCTRCRQLFSSVSALHKHILQCASGLTKKSPKKSDFRCLIRKKYLKYRKLGFGIRHESTNVDDKTPERRRKRKRMTFPIEEDRDEVKKKRRISYEPGRHERRREKVNVVDMHACSGCGKYMGSITALERHIPNCTRKEELRKVKVLGGSNDSKQPPVCKYCKKQFTYTGNLLNHIDMCPIRKKLGGSINELDWMDMFDESFLTNLHYEKDKIEETSVADNLRRSRRGRSKTMPPTPVEQKTVRRNPSRRIALRNKRRLS</sequence>
<reference evidence="8 9" key="1">
    <citation type="submission" date="2020-08" db="EMBL/GenBank/DDBJ databases">
        <authorList>
            <person name="Hejnol A."/>
        </authorList>
    </citation>
    <scope>NUCLEOTIDE SEQUENCE [LARGE SCALE GENOMIC DNA]</scope>
</reference>
<organism evidence="8 9">
    <name type="scientific">Dimorphilus gyrociliatus</name>
    <dbReference type="NCBI Taxonomy" id="2664684"/>
    <lineage>
        <taxon>Eukaryota</taxon>
        <taxon>Metazoa</taxon>
        <taxon>Spiralia</taxon>
        <taxon>Lophotrochozoa</taxon>
        <taxon>Annelida</taxon>
        <taxon>Polychaeta</taxon>
        <taxon>Polychaeta incertae sedis</taxon>
        <taxon>Dinophilidae</taxon>
        <taxon>Dimorphilus</taxon>
    </lineage>
</organism>
<feature type="region of interest" description="Disordered" evidence="6">
    <location>
        <begin position="177"/>
        <end position="211"/>
    </location>
</feature>
<feature type="compositionally biased region" description="Low complexity" evidence="6">
    <location>
        <begin position="8"/>
        <end position="27"/>
    </location>
</feature>